<reference evidence="19" key="1">
    <citation type="submission" date="2021-01" db="UniProtKB">
        <authorList>
            <consortium name="EnsemblMetazoa"/>
        </authorList>
    </citation>
    <scope>IDENTIFICATION</scope>
</reference>
<evidence type="ECO:0000256" key="9">
    <source>
        <dbReference type="ARBA" id="ARBA00022833"/>
    </source>
</evidence>
<dbReference type="Gene3D" id="2.10.250.10">
    <property type="entry name" value="Calreticulin/calnexin, P domain"/>
    <property type="match status" value="1"/>
</dbReference>
<dbReference type="PANTHER" id="PTHR11073">
    <property type="entry name" value="CALRETICULIN AND CALNEXIN"/>
    <property type="match status" value="1"/>
</dbReference>
<dbReference type="GeneID" id="111243726"/>
<evidence type="ECO:0000256" key="18">
    <source>
        <dbReference type="SAM" id="MobiDB-lite"/>
    </source>
</evidence>
<evidence type="ECO:0000256" key="17">
    <source>
        <dbReference type="RuleBase" id="RU362126"/>
    </source>
</evidence>
<accession>A0A7M7M9B0</accession>
<feature type="chain" id="PRO_5029949681" description="Calreticulin" evidence="17">
    <location>
        <begin position="21"/>
        <end position="399"/>
    </location>
</feature>
<dbReference type="PROSITE" id="PS00803">
    <property type="entry name" value="CALRETICULIN_1"/>
    <property type="match status" value="1"/>
</dbReference>
<dbReference type="InterPro" id="IPR009033">
    <property type="entry name" value="Calreticulin/calnexin_P_dom_sf"/>
</dbReference>
<evidence type="ECO:0000256" key="5">
    <source>
        <dbReference type="ARBA" id="ARBA00022729"/>
    </source>
</evidence>
<feature type="binding site" evidence="15">
    <location>
        <position position="110"/>
    </location>
    <ligand>
        <name>an alpha-D-glucoside</name>
        <dbReference type="ChEBI" id="CHEBI:22390"/>
    </ligand>
</feature>
<comment type="subcellular location">
    <subcellularLocation>
        <location evidence="1 14">Endoplasmic reticulum lumen</location>
    </subcellularLocation>
</comment>
<keyword evidence="6" id="KW-0430">Lectin</keyword>
<dbReference type="Proteomes" id="UP000594260">
    <property type="component" value="Unplaced"/>
</dbReference>
<feature type="binding site" evidence="15">
    <location>
        <position position="112"/>
    </location>
    <ligand>
        <name>an alpha-D-glucoside</name>
        <dbReference type="ChEBI" id="CHEBI:22390"/>
    </ligand>
</feature>
<keyword evidence="20" id="KW-1185">Reference proteome</keyword>
<evidence type="ECO:0000256" key="3">
    <source>
        <dbReference type="ARBA" id="ARBA00015837"/>
    </source>
</evidence>
<sequence>MAGRLWILAVLNTFAVLVYAEVYFKEDFSGPDALNRWVMAKEDERRGAWELSPGRWFADAETNVGLRTTQDAYFYGASCKLRKPFSNKNRTLVIQFNVKHEQSIDCGGGYVKLFDCSLNQKQMDGHSSYLIMFGPDICGPGTKKVHAIISYKGKNHKIKKDVRCKDDVFSHLYTLIIRPDQTYEIRIDNEKVESGELENDWDFLPPKTIKDPKAKKPENWDDRAKIEDPDDVKPEDWDLPQFIVDPEAQKPADWNDQMDGEWEPPQIKNPDYKEEWKPKMIDNPNYKGMWVQPEIQNPEYRPDKEIYLQKEICYVGFDLWQVKAGSIFDNIVITDDPDFAHEYSLETWGYFIGAEKQAKEDYEATEKARADAKAREKKDQTKKKNQNDDYSDDTNHDEL</sequence>
<dbReference type="PROSITE" id="PS00804">
    <property type="entry name" value="CALRETICULIN_2"/>
    <property type="match status" value="1"/>
</dbReference>
<feature type="region of interest" description="Disordered" evidence="18">
    <location>
        <begin position="361"/>
        <end position="399"/>
    </location>
</feature>
<dbReference type="FunFam" id="2.60.120.200:FF:000122">
    <property type="entry name" value="Calreticulin 3"/>
    <property type="match status" value="1"/>
</dbReference>
<evidence type="ECO:0000256" key="13">
    <source>
        <dbReference type="ARBA" id="ARBA00037091"/>
    </source>
</evidence>
<keyword evidence="12 14" id="KW-0143">Chaperone</keyword>
<evidence type="ECO:0000313" key="19">
    <source>
        <dbReference type="EnsemblMetazoa" id="XP_022645463"/>
    </source>
</evidence>
<comment type="function">
    <text evidence="13">Molecular calcium-binding chaperone promoting folding, oligomeric assembly and quality control in the ER via the calreticulin/calnexin cycle. This lectin may interact transiently with almost all of the monoglucosylated glycoproteins that are synthesized in the ER.</text>
</comment>
<keyword evidence="9" id="KW-0862">Zinc</keyword>
<feature type="binding site" evidence="15">
    <location>
        <position position="136"/>
    </location>
    <ligand>
        <name>an alpha-D-glucoside</name>
        <dbReference type="ChEBI" id="CHEBI:22390"/>
    </ligand>
</feature>
<feature type="compositionally biased region" description="Basic and acidic residues" evidence="18">
    <location>
        <begin position="208"/>
        <end position="236"/>
    </location>
</feature>
<dbReference type="SUPFAM" id="SSF63887">
    <property type="entry name" value="P-domain of calnexin/calreticulin"/>
    <property type="match status" value="1"/>
</dbReference>
<dbReference type="InterPro" id="IPR001580">
    <property type="entry name" value="Calret/calnex"/>
</dbReference>
<keyword evidence="11 16" id="KW-1015">Disulfide bond</keyword>
<dbReference type="GO" id="GO:0030246">
    <property type="term" value="F:carbohydrate binding"/>
    <property type="evidence" value="ECO:0007669"/>
    <property type="project" value="UniProtKB-KW"/>
</dbReference>
<evidence type="ECO:0000256" key="16">
    <source>
        <dbReference type="PIRSR" id="PIRSR002356-3"/>
    </source>
</evidence>
<dbReference type="FunFam" id="2.10.250.10:FF:000002">
    <property type="entry name" value="Calreticulin"/>
    <property type="match status" value="1"/>
</dbReference>
<feature type="disulfide bond" evidence="16">
    <location>
        <begin position="106"/>
        <end position="138"/>
    </location>
</feature>
<dbReference type="GO" id="GO:0006457">
    <property type="term" value="P:protein folding"/>
    <property type="evidence" value="ECO:0007669"/>
    <property type="project" value="InterPro"/>
</dbReference>
<dbReference type="InterPro" id="IPR009169">
    <property type="entry name" value="Calreticulin"/>
</dbReference>
<evidence type="ECO:0000256" key="15">
    <source>
        <dbReference type="PIRSR" id="PIRSR002356-1"/>
    </source>
</evidence>
<keyword evidence="7" id="KW-0677">Repeat</keyword>
<dbReference type="GO" id="GO:0051082">
    <property type="term" value="F:unfolded protein binding"/>
    <property type="evidence" value="ECO:0007669"/>
    <property type="project" value="InterPro"/>
</dbReference>
<dbReference type="GO" id="GO:0005509">
    <property type="term" value="F:calcium ion binding"/>
    <property type="evidence" value="ECO:0007669"/>
    <property type="project" value="InterPro"/>
</dbReference>
<organism evidence="19 20">
    <name type="scientific">Varroa destructor</name>
    <name type="common">Honeybee mite</name>
    <dbReference type="NCBI Taxonomy" id="109461"/>
    <lineage>
        <taxon>Eukaryota</taxon>
        <taxon>Metazoa</taxon>
        <taxon>Ecdysozoa</taxon>
        <taxon>Arthropoda</taxon>
        <taxon>Chelicerata</taxon>
        <taxon>Arachnida</taxon>
        <taxon>Acari</taxon>
        <taxon>Parasitiformes</taxon>
        <taxon>Mesostigmata</taxon>
        <taxon>Gamasina</taxon>
        <taxon>Dermanyssoidea</taxon>
        <taxon>Varroidae</taxon>
        <taxon>Varroa</taxon>
    </lineage>
</organism>
<evidence type="ECO:0000256" key="11">
    <source>
        <dbReference type="ARBA" id="ARBA00023157"/>
    </source>
</evidence>
<dbReference type="Gene3D" id="2.60.120.200">
    <property type="match status" value="1"/>
</dbReference>
<dbReference type="Pfam" id="PF00262">
    <property type="entry name" value="Calreticulin"/>
    <property type="match status" value="2"/>
</dbReference>
<dbReference type="PANTHER" id="PTHR11073:SF2">
    <property type="entry name" value="CALRETICULIN"/>
    <property type="match status" value="1"/>
</dbReference>
<dbReference type="GO" id="GO:0005788">
    <property type="term" value="C:endoplasmic reticulum lumen"/>
    <property type="evidence" value="ECO:0007669"/>
    <property type="project" value="UniProtKB-SubCell"/>
</dbReference>
<evidence type="ECO:0000256" key="2">
    <source>
        <dbReference type="ARBA" id="ARBA00010983"/>
    </source>
</evidence>
<feature type="region of interest" description="Disordered" evidence="18">
    <location>
        <begin position="251"/>
        <end position="271"/>
    </location>
</feature>
<proteinExistence type="inferred from homology"/>
<feature type="signal peptide" evidence="17">
    <location>
        <begin position="1"/>
        <end position="20"/>
    </location>
</feature>
<feature type="compositionally biased region" description="Basic and acidic residues" evidence="18">
    <location>
        <begin position="361"/>
        <end position="379"/>
    </location>
</feature>
<keyword evidence="5 17" id="KW-0732">Signal</keyword>
<evidence type="ECO:0000256" key="6">
    <source>
        <dbReference type="ARBA" id="ARBA00022734"/>
    </source>
</evidence>
<keyword evidence="8 14" id="KW-0256">Endoplasmic reticulum</keyword>
<evidence type="ECO:0000256" key="14">
    <source>
        <dbReference type="PIRNR" id="PIRNR002356"/>
    </source>
</evidence>
<dbReference type="AlphaFoldDB" id="A0A7M7M9B0"/>
<protein>
    <recommendedName>
        <fullName evidence="3 14">Calreticulin</fullName>
    </recommendedName>
</protein>
<dbReference type="SUPFAM" id="SSF49899">
    <property type="entry name" value="Concanavalin A-like lectins/glucanases"/>
    <property type="match status" value="1"/>
</dbReference>
<dbReference type="GO" id="GO:0036503">
    <property type="term" value="P:ERAD pathway"/>
    <property type="evidence" value="ECO:0007669"/>
    <property type="project" value="TreeGrafter"/>
</dbReference>
<keyword evidence="10" id="KW-0106">Calcium</keyword>
<dbReference type="PIRSF" id="PIRSF002356">
    <property type="entry name" value="Calreticulin"/>
    <property type="match status" value="1"/>
</dbReference>
<keyword evidence="4" id="KW-0479">Metal-binding</keyword>
<evidence type="ECO:0000256" key="8">
    <source>
        <dbReference type="ARBA" id="ARBA00022824"/>
    </source>
</evidence>
<evidence type="ECO:0000256" key="10">
    <source>
        <dbReference type="ARBA" id="ARBA00022837"/>
    </source>
</evidence>
<evidence type="ECO:0000313" key="20">
    <source>
        <dbReference type="Proteomes" id="UP000594260"/>
    </source>
</evidence>
<dbReference type="InterPro" id="IPR013320">
    <property type="entry name" value="ConA-like_dom_sf"/>
</dbReference>
<feature type="binding site" evidence="15">
    <location>
        <position position="129"/>
    </location>
    <ligand>
        <name>an alpha-D-glucoside</name>
        <dbReference type="ChEBI" id="CHEBI:22390"/>
    </ligand>
</feature>
<feature type="region of interest" description="Disordered" evidence="18">
    <location>
        <begin position="198"/>
        <end position="236"/>
    </location>
</feature>
<dbReference type="OMA" id="WHAAICA"/>
<evidence type="ECO:0000256" key="7">
    <source>
        <dbReference type="ARBA" id="ARBA00022737"/>
    </source>
</evidence>
<name>A0A7M7M9B0_VARDE</name>
<dbReference type="EnsemblMetazoa" id="XM_022789728">
    <property type="protein sequence ID" value="XP_022645463"/>
    <property type="gene ID" value="LOC111243726"/>
</dbReference>
<evidence type="ECO:0000256" key="1">
    <source>
        <dbReference type="ARBA" id="ARBA00004319"/>
    </source>
</evidence>
<evidence type="ECO:0000256" key="4">
    <source>
        <dbReference type="ARBA" id="ARBA00022723"/>
    </source>
</evidence>
<dbReference type="InterPro" id="IPR018124">
    <property type="entry name" value="Calret/calnex_CS"/>
</dbReference>
<dbReference type="RefSeq" id="XP_022645463.1">
    <property type="nucleotide sequence ID" value="XM_022789728.1"/>
</dbReference>
<feature type="binding site" evidence="15">
    <location>
        <position position="318"/>
    </location>
    <ligand>
        <name>an alpha-D-glucoside</name>
        <dbReference type="ChEBI" id="CHEBI:22390"/>
    </ligand>
</feature>
<dbReference type="PRINTS" id="PR00626">
    <property type="entry name" value="CALRETICULIN"/>
</dbReference>
<evidence type="ECO:0000256" key="12">
    <source>
        <dbReference type="ARBA" id="ARBA00023186"/>
    </source>
</evidence>
<dbReference type="GO" id="GO:0005789">
    <property type="term" value="C:endoplasmic reticulum membrane"/>
    <property type="evidence" value="ECO:0007669"/>
    <property type="project" value="TreeGrafter"/>
</dbReference>
<comment type="similarity">
    <text evidence="2 14 17">Belongs to the calreticulin family.</text>
</comment>